<dbReference type="Proteomes" id="UP001057452">
    <property type="component" value="Chromosome 13"/>
</dbReference>
<comment type="caution">
    <text evidence="1">The sequence shown here is derived from an EMBL/GenBank/DDBJ whole genome shotgun (WGS) entry which is preliminary data.</text>
</comment>
<organism evidence="1 2">
    <name type="scientific">Chaenocephalus aceratus</name>
    <name type="common">Blackfin icefish</name>
    <name type="synonym">Chaenichthys aceratus</name>
    <dbReference type="NCBI Taxonomy" id="36190"/>
    <lineage>
        <taxon>Eukaryota</taxon>
        <taxon>Metazoa</taxon>
        <taxon>Chordata</taxon>
        <taxon>Craniata</taxon>
        <taxon>Vertebrata</taxon>
        <taxon>Euteleostomi</taxon>
        <taxon>Actinopterygii</taxon>
        <taxon>Neopterygii</taxon>
        <taxon>Teleostei</taxon>
        <taxon>Neoteleostei</taxon>
        <taxon>Acanthomorphata</taxon>
        <taxon>Eupercaria</taxon>
        <taxon>Perciformes</taxon>
        <taxon>Notothenioidei</taxon>
        <taxon>Channichthyidae</taxon>
        <taxon>Chaenocephalus</taxon>
    </lineage>
</organism>
<reference evidence="1" key="1">
    <citation type="submission" date="2022-05" db="EMBL/GenBank/DDBJ databases">
        <title>Chromosome-level genome of Chaenocephalus aceratus.</title>
        <authorList>
            <person name="Park H."/>
        </authorList>
    </citation>
    <scope>NUCLEOTIDE SEQUENCE</scope>
    <source>
        <strain evidence="1">KU_202001</strain>
    </source>
</reference>
<evidence type="ECO:0000313" key="2">
    <source>
        <dbReference type="Proteomes" id="UP001057452"/>
    </source>
</evidence>
<proteinExistence type="predicted"/>
<sequence>PPCAHTDAPHTLRDITAQINRLALADPEQAMPPEPHPPPPPGARSHCHSLSSLSALCLKLMAA</sequence>
<feature type="non-terminal residue" evidence="1">
    <location>
        <position position="1"/>
    </location>
</feature>
<feature type="non-terminal residue" evidence="1">
    <location>
        <position position="63"/>
    </location>
</feature>
<protein>
    <submittedName>
        <fullName evidence="1">Uncharacterized protein</fullName>
    </submittedName>
</protein>
<evidence type="ECO:0000313" key="1">
    <source>
        <dbReference type="EMBL" id="KAI4814910.1"/>
    </source>
</evidence>
<name>A0ACB9WNB4_CHAAC</name>
<gene>
    <name evidence="1" type="ORF">KUCAC02_005086</name>
</gene>
<accession>A0ACB9WNB4</accession>
<keyword evidence="2" id="KW-1185">Reference proteome</keyword>
<dbReference type="EMBL" id="CM043797">
    <property type="protein sequence ID" value="KAI4814910.1"/>
    <property type="molecule type" value="Genomic_DNA"/>
</dbReference>